<evidence type="ECO:0000256" key="7">
    <source>
        <dbReference type="ARBA" id="ARBA00023136"/>
    </source>
</evidence>
<evidence type="ECO:0000256" key="6">
    <source>
        <dbReference type="ARBA" id="ARBA00022989"/>
    </source>
</evidence>
<gene>
    <name evidence="9" type="ORF">FC84_GL001152</name>
</gene>
<evidence type="ECO:0000313" key="10">
    <source>
        <dbReference type="Proteomes" id="UP000051813"/>
    </source>
</evidence>
<dbReference type="PATRIC" id="fig|1423738.3.peg.1165"/>
<comment type="similarity">
    <text evidence="2">Belongs to the autoinducer-2 exporter (AI-2E) (TC 2.A.86) family.</text>
</comment>
<dbReference type="GO" id="GO:0055085">
    <property type="term" value="P:transmembrane transport"/>
    <property type="evidence" value="ECO:0007669"/>
    <property type="project" value="TreeGrafter"/>
</dbReference>
<evidence type="ECO:0000256" key="8">
    <source>
        <dbReference type="SAM" id="Phobius"/>
    </source>
</evidence>
<dbReference type="AlphaFoldDB" id="A0A0R2BPZ6"/>
<keyword evidence="3" id="KW-0813">Transport</keyword>
<feature type="transmembrane region" description="Helical" evidence="8">
    <location>
        <begin position="12"/>
        <end position="34"/>
    </location>
</feature>
<comment type="caution">
    <text evidence="9">The sequence shown here is derived from an EMBL/GenBank/DDBJ whole genome shotgun (WGS) entry which is preliminary data.</text>
</comment>
<keyword evidence="7 8" id="KW-0472">Membrane</keyword>
<keyword evidence="5 8" id="KW-0812">Transmembrane</keyword>
<comment type="subcellular location">
    <subcellularLocation>
        <location evidence="1">Cell membrane</location>
        <topology evidence="1">Multi-pass membrane protein</topology>
    </subcellularLocation>
</comment>
<evidence type="ECO:0000313" key="9">
    <source>
        <dbReference type="EMBL" id="KRM78329.1"/>
    </source>
</evidence>
<keyword evidence="4" id="KW-1003">Cell membrane</keyword>
<dbReference type="PANTHER" id="PTHR21716:SF53">
    <property type="entry name" value="PERMEASE PERM-RELATED"/>
    <property type="match status" value="1"/>
</dbReference>
<protein>
    <recommendedName>
        <fullName evidence="11">Permease</fullName>
    </recommendedName>
</protein>
<evidence type="ECO:0000256" key="4">
    <source>
        <dbReference type="ARBA" id="ARBA00022475"/>
    </source>
</evidence>
<feature type="transmembrane region" description="Helical" evidence="8">
    <location>
        <begin position="240"/>
        <end position="264"/>
    </location>
</feature>
<evidence type="ECO:0000256" key="1">
    <source>
        <dbReference type="ARBA" id="ARBA00004651"/>
    </source>
</evidence>
<evidence type="ECO:0000256" key="5">
    <source>
        <dbReference type="ARBA" id="ARBA00022692"/>
    </source>
</evidence>
<dbReference type="Pfam" id="PF01594">
    <property type="entry name" value="AI-2E_transport"/>
    <property type="match status" value="1"/>
</dbReference>
<dbReference type="InterPro" id="IPR002549">
    <property type="entry name" value="AI-2E-like"/>
</dbReference>
<feature type="transmembrane region" description="Helical" evidence="8">
    <location>
        <begin position="166"/>
        <end position="188"/>
    </location>
</feature>
<reference evidence="9 10" key="1">
    <citation type="journal article" date="2015" name="Genome Announc.">
        <title>Expanding the biotechnology potential of lactobacilli through comparative genomics of 213 strains and associated genera.</title>
        <authorList>
            <person name="Sun Z."/>
            <person name="Harris H.M."/>
            <person name="McCann A."/>
            <person name="Guo C."/>
            <person name="Argimon S."/>
            <person name="Zhang W."/>
            <person name="Yang X."/>
            <person name="Jeffery I.B."/>
            <person name="Cooney J.C."/>
            <person name="Kagawa T.F."/>
            <person name="Liu W."/>
            <person name="Song Y."/>
            <person name="Salvetti E."/>
            <person name="Wrobel A."/>
            <person name="Rasinkangas P."/>
            <person name="Parkhill J."/>
            <person name="Rea M.C."/>
            <person name="O'Sullivan O."/>
            <person name="Ritari J."/>
            <person name="Douillard F.P."/>
            <person name="Paul Ross R."/>
            <person name="Yang R."/>
            <person name="Briner A.E."/>
            <person name="Felis G.E."/>
            <person name="de Vos W.M."/>
            <person name="Barrangou R."/>
            <person name="Klaenhammer T.R."/>
            <person name="Caufield P.W."/>
            <person name="Cui Y."/>
            <person name="Zhang H."/>
            <person name="O'Toole P.W."/>
        </authorList>
    </citation>
    <scope>NUCLEOTIDE SEQUENCE [LARGE SCALE GENOMIC DNA]</scope>
    <source>
        <strain evidence="9 10">DSM 20335</strain>
    </source>
</reference>
<accession>A0A0R2BPZ6</accession>
<organism evidence="9 10">
    <name type="scientific">Lapidilactobacillus dextrinicus DSM 20335</name>
    <dbReference type="NCBI Taxonomy" id="1423738"/>
    <lineage>
        <taxon>Bacteria</taxon>
        <taxon>Bacillati</taxon>
        <taxon>Bacillota</taxon>
        <taxon>Bacilli</taxon>
        <taxon>Lactobacillales</taxon>
        <taxon>Lactobacillaceae</taxon>
        <taxon>Lapidilactobacillus</taxon>
    </lineage>
</organism>
<evidence type="ECO:0000256" key="2">
    <source>
        <dbReference type="ARBA" id="ARBA00009773"/>
    </source>
</evidence>
<dbReference type="EMBL" id="AYYK01000022">
    <property type="protein sequence ID" value="KRM78329.1"/>
    <property type="molecule type" value="Genomic_DNA"/>
</dbReference>
<sequence>MINKFKESKLFFWSVELLVIVSLIFVLSKISFVFTPIQTFVATLFGPFLAAGFLYYLMNPLINLLAKFKIKRNWGILISFFILLAVIVLAMSALIPTLTSQISNIISHLPQFATDIQRETQALLRSDWAKKYHVTQLVKQLDFEPQTMYLKIGEYFTSNVSNVSSLISSIGGIAVSAFTIPVILFYLLHDGEKLVPNIQRLFPERFRDEVAELLHQMNQTISTYFAGQFLDMLFVGSLTFIGYLIIQMPYALLLGVVAGILNIVPYLGPWLGVLPAIIVALTVSFPKAIAVAVVVIIVQQVDSNLLYPNVIGKTLQIHPLTIIVLLLVAGNMFGFLGIVLAIPGYAVVRTIIQYLVSFYRLQKRARSEAEIVAPIDKPIEKTK</sequence>
<dbReference type="GO" id="GO:0005886">
    <property type="term" value="C:plasma membrane"/>
    <property type="evidence" value="ECO:0007669"/>
    <property type="project" value="UniProtKB-SubCell"/>
</dbReference>
<keyword evidence="10" id="KW-1185">Reference proteome</keyword>
<evidence type="ECO:0000256" key="3">
    <source>
        <dbReference type="ARBA" id="ARBA00022448"/>
    </source>
</evidence>
<name>A0A0R2BPZ6_9LACO</name>
<dbReference type="STRING" id="1423738.FC84_GL001152"/>
<evidence type="ECO:0008006" key="11">
    <source>
        <dbReference type="Google" id="ProtNLM"/>
    </source>
</evidence>
<dbReference type="PANTHER" id="PTHR21716">
    <property type="entry name" value="TRANSMEMBRANE PROTEIN"/>
    <property type="match status" value="1"/>
</dbReference>
<keyword evidence="6 8" id="KW-1133">Transmembrane helix</keyword>
<dbReference type="RefSeq" id="WP_057757597.1">
    <property type="nucleotide sequence ID" value="NZ_AYYK01000022.1"/>
</dbReference>
<dbReference type="OrthoDB" id="9793390at2"/>
<feature type="transmembrane region" description="Helical" evidence="8">
    <location>
        <begin position="74"/>
        <end position="95"/>
    </location>
</feature>
<feature type="transmembrane region" description="Helical" evidence="8">
    <location>
        <begin position="270"/>
        <end position="298"/>
    </location>
</feature>
<dbReference type="Proteomes" id="UP000051813">
    <property type="component" value="Unassembled WGS sequence"/>
</dbReference>
<feature type="transmembrane region" description="Helical" evidence="8">
    <location>
        <begin position="40"/>
        <end position="62"/>
    </location>
</feature>
<proteinExistence type="inferred from homology"/>